<evidence type="ECO:0000313" key="3">
    <source>
        <dbReference type="Proteomes" id="UP000573327"/>
    </source>
</evidence>
<dbReference type="EMBL" id="JACHJR010000001">
    <property type="protein sequence ID" value="MBB4946841.1"/>
    <property type="molecule type" value="Genomic_DNA"/>
</dbReference>
<dbReference type="RefSeq" id="WP_184914111.1">
    <property type="nucleotide sequence ID" value="NZ_JACHJR010000001.1"/>
</dbReference>
<comment type="caution">
    <text evidence="2">The sequence shown here is derived from an EMBL/GenBank/DDBJ whole genome shotgun (WGS) entry which is preliminary data.</text>
</comment>
<keyword evidence="3" id="KW-1185">Reference proteome</keyword>
<keyword evidence="1" id="KW-1133">Transmembrane helix</keyword>
<keyword evidence="1" id="KW-0472">Membrane</keyword>
<proteinExistence type="predicted"/>
<keyword evidence="1" id="KW-0812">Transmembrane</keyword>
<evidence type="ECO:0008006" key="4">
    <source>
        <dbReference type="Google" id="ProtNLM"/>
    </source>
</evidence>
<feature type="transmembrane region" description="Helical" evidence="1">
    <location>
        <begin position="24"/>
        <end position="43"/>
    </location>
</feature>
<reference evidence="2 3" key="1">
    <citation type="submission" date="2020-08" db="EMBL/GenBank/DDBJ databases">
        <title>Sequencing the genomes of 1000 actinobacteria strains.</title>
        <authorList>
            <person name="Klenk H.-P."/>
        </authorList>
    </citation>
    <scope>NUCLEOTIDE SEQUENCE [LARGE SCALE GENOMIC DNA]</scope>
    <source>
        <strain evidence="2 3">DSM 44786</strain>
    </source>
</reference>
<sequence length="132" mass="13705">MVDKARSTSAVVPVTDAQARRARMALGAIVVAVIVSPFIWSAAKDDSPEAGERLVARGSFSPWPFTVGSGVLRCHPGEQITFETGGIEYGLNGLAAARNYPPATAIWADDPSLGHGLKVDISAAISAGRALC</sequence>
<evidence type="ECO:0000256" key="1">
    <source>
        <dbReference type="SAM" id="Phobius"/>
    </source>
</evidence>
<dbReference type="Proteomes" id="UP000573327">
    <property type="component" value="Unassembled WGS sequence"/>
</dbReference>
<organism evidence="2 3">
    <name type="scientific">Kitasatospora gansuensis</name>
    <dbReference type="NCBI Taxonomy" id="258050"/>
    <lineage>
        <taxon>Bacteria</taxon>
        <taxon>Bacillati</taxon>
        <taxon>Actinomycetota</taxon>
        <taxon>Actinomycetes</taxon>
        <taxon>Kitasatosporales</taxon>
        <taxon>Streptomycetaceae</taxon>
        <taxon>Kitasatospora</taxon>
    </lineage>
</organism>
<name>A0A7W7SCF5_9ACTN</name>
<gene>
    <name evidence="2" type="ORF">F4556_002376</name>
</gene>
<dbReference type="AlphaFoldDB" id="A0A7W7SCF5"/>
<protein>
    <recommendedName>
        <fullName evidence="4">DUF2511 domain-containing protein</fullName>
    </recommendedName>
</protein>
<accession>A0A7W7SCF5</accession>
<evidence type="ECO:0000313" key="2">
    <source>
        <dbReference type="EMBL" id="MBB4946841.1"/>
    </source>
</evidence>